<gene>
    <name evidence="3" type="ORF">KMZ93_19710</name>
</gene>
<dbReference type="InterPro" id="IPR000214">
    <property type="entry name" value="Znf_DNA_glyclase/AP_lyase"/>
</dbReference>
<keyword evidence="1" id="KW-0862">Zinc</keyword>
<dbReference type="InterPro" id="IPR027392">
    <property type="entry name" value="TF_Znf"/>
</dbReference>
<dbReference type="GO" id="GO:0003906">
    <property type="term" value="F:DNA-(apurinic or apyrimidinic site) endonuclease activity"/>
    <property type="evidence" value="ECO:0007669"/>
    <property type="project" value="InterPro"/>
</dbReference>
<dbReference type="EMBL" id="CP076136">
    <property type="protein sequence ID" value="QWG22188.1"/>
    <property type="molecule type" value="Genomic_DNA"/>
</dbReference>
<sequence length="36" mass="4196">MPERHKQGRCPRCRSPLKIFKVGGRTAYYCPRCQGD</sequence>
<keyword evidence="4" id="KW-1185">Reference proteome</keyword>
<proteinExistence type="predicted"/>
<keyword evidence="1" id="KW-0863">Zinc-finger</keyword>
<dbReference type="GO" id="GO:0006284">
    <property type="term" value="P:base-excision repair"/>
    <property type="evidence" value="ECO:0007669"/>
    <property type="project" value="InterPro"/>
</dbReference>
<dbReference type="PROSITE" id="PS51066">
    <property type="entry name" value="ZF_FPG_2"/>
    <property type="match status" value="1"/>
</dbReference>
<reference evidence="3 4" key="1">
    <citation type="submission" date="2021-06" db="EMBL/GenBank/DDBJ databases">
        <title>Bradyrhizobium sp. S2-11-4 Genome sequencing.</title>
        <authorList>
            <person name="Jin L."/>
        </authorList>
    </citation>
    <scope>NUCLEOTIDE SEQUENCE [LARGE SCALE GENOMIC DNA]</scope>
    <source>
        <strain evidence="3 4">S2-11-4</strain>
    </source>
</reference>
<name>A0A975NVK4_9BRAD</name>
<dbReference type="SUPFAM" id="SSF57716">
    <property type="entry name" value="Glucocorticoid receptor-like (DNA-binding domain)"/>
    <property type="match status" value="1"/>
</dbReference>
<protein>
    <submittedName>
        <fullName evidence="3">Zinc-ribbon domain-containing protein</fullName>
    </submittedName>
</protein>
<organism evidence="3 4">
    <name type="scientific">Bradyrhizobium sediminis</name>
    <dbReference type="NCBI Taxonomy" id="2840469"/>
    <lineage>
        <taxon>Bacteria</taxon>
        <taxon>Pseudomonadati</taxon>
        <taxon>Pseudomonadota</taxon>
        <taxon>Alphaproteobacteria</taxon>
        <taxon>Hyphomicrobiales</taxon>
        <taxon>Nitrobacteraceae</taxon>
        <taxon>Bradyrhizobium</taxon>
    </lineage>
</organism>
<dbReference type="AlphaFoldDB" id="A0A975NVK4"/>
<accession>A0A975NVK4</accession>
<dbReference type="Gene3D" id="1.10.8.50">
    <property type="match status" value="1"/>
</dbReference>
<keyword evidence="1" id="KW-0479">Metal-binding</keyword>
<evidence type="ECO:0000256" key="1">
    <source>
        <dbReference type="PROSITE-ProRule" id="PRU00391"/>
    </source>
</evidence>
<feature type="domain" description="FPG-type" evidence="2">
    <location>
        <begin position="5"/>
        <end position="35"/>
    </location>
</feature>
<evidence type="ECO:0000313" key="4">
    <source>
        <dbReference type="Proteomes" id="UP000676951"/>
    </source>
</evidence>
<dbReference type="GO" id="GO:0016799">
    <property type="term" value="F:hydrolase activity, hydrolyzing N-glycosyl compounds"/>
    <property type="evidence" value="ECO:0007669"/>
    <property type="project" value="InterPro"/>
</dbReference>
<dbReference type="Proteomes" id="UP000676951">
    <property type="component" value="Chromosome"/>
</dbReference>
<evidence type="ECO:0000259" key="2">
    <source>
        <dbReference type="PROSITE" id="PS51066"/>
    </source>
</evidence>
<dbReference type="Pfam" id="PF13453">
    <property type="entry name" value="Zn_ribbon_TFIIB"/>
    <property type="match status" value="1"/>
</dbReference>
<evidence type="ECO:0000313" key="3">
    <source>
        <dbReference type="EMBL" id="QWG22188.1"/>
    </source>
</evidence>
<dbReference type="GO" id="GO:0008270">
    <property type="term" value="F:zinc ion binding"/>
    <property type="evidence" value="ECO:0007669"/>
    <property type="project" value="UniProtKB-KW"/>
</dbReference>